<dbReference type="InterPro" id="IPR023296">
    <property type="entry name" value="Glyco_hydro_beta-prop_sf"/>
</dbReference>
<protein>
    <recommendedName>
        <fullName evidence="8">Glycosyl hydrolase family 32 N-terminal domain-containing protein</fullName>
    </recommendedName>
</protein>
<evidence type="ECO:0000313" key="7">
    <source>
        <dbReference type="Proteomes" id="UP000316360"/>
    </source>
</evidence>
<keyword evidence="2 5" id="KW-0378">Hydrolase</keyword>
<name>A0A523S2T2_UNCAE</name>
<dbReference type="EMBL" id="SOKJ01000094">
    <property type="protein sequence ID" value="TET12338.1"/>
    <property type="molecule type" value="Genomic_DNA"/>
</dbReference>
<dbReference type="Pfam" id="PF04616">
    <property type="entry name" value="Glyco_hydro_43"/>
    <property type="match status" value="1"/>
</dbReference>
<sequence>MMISKWTRESNNPIIPIKSKSWKEDVTATPDIIRVGEKYFLYYAGQSKGYEQIGVMTIDKGKFNGKTWNDYFGNPVLKVGNLGDFDSKYVTDPATVNVNGTIYLYHSGIGEGPDSIGLATSADGYNFKKYTFNPIFEGRAPEVVYRNGLFYLFYADENEAGGYQINLAISKDGYNFKKYRKNPMFRGSRDWDSCSVTTPRIFYESDGNYYMVYAADNEFKDLPRYFGLAVSKDLYSWKSYSDSPFFEVGKPGTWDDKAIWFGTVYKFGNAYFMWYEGCSTKGISQIGLAKTGKEVLLGKEDKNNYFGFS</sequence>
<evidence type="ECO:0000256" key="4">
    <source>
        <dbReference type="PIRSR" id="PIRSR606710-2"/>
    </source>
</evidence>
<dbReference type="InterPro" id="IPR006710">
    <property type="entry name" value="Glyco_hydro_43"/>
</dbReference>
<dbReference type="AlphaFoldDB" id="A0A523S2T2"/>
<gene>
    <name evidence="6" type="ORF">E3J84_01810</name>
</gene>
<dbReference type="PANTHER" id="PTHR35279">
    <property type="match status" value="1"/>
</dbReference>
<dbReference type="GO" id="GO:0004553">
    <property type="term" value="F:hydrolase activity, hydrolyzing O-glycosyl compounds"/>
    <property type="evidence" value="ECO:0007669"/>
    <property type="project" value="InterPro"/>
</dbReference>
<reference evidence="6 7" key="1">
    <citation type="submission" date="2019-03" db="EMBL/GenBank/DDBJ databases">
        <title>Metabolic potential of uncultured bacteria and archaea associated with petroleum seepage in deep-sea sediments.</title>
        <authorList>
            <person name="Dong X."/>
            <person name="Hubert C."/>
        </authorList>
    </citation>
    <scope>NUCLEOTIDE SEQUENCE [LARGE SCALE GENOMIC DNA]</scope>
    <source>
        <strain evidence="6">E44_bin7</strain>
    </source>
</reference>
<evidence type="ECO:0000256" key="3">
    <source>
        <dbReference type="ARBA" id="ARBA00023295"/>
    </source>
</evidence>
<accession>A0A523S2T2</accession>
<dbReference type="Proteomes" id="UP000316360">
    <property type="component" value="Unassembled WGS sequence"/>
</dbReference>
<evidence type="ECO:0000256" key="5">
    <source>
        <dbReference type="RuleBase" id="RU361187"/>
    </source>
</evidence>
<dbReference type="Gene3D" id="2.115.10.20">
    <property type="entry name" value="Glycosyl hydrolase domain, family 43"/>
    <property type="match status" value="3"/>
</dbReference>
<evidence type="ECO:0000256" key="2">
    <source>
        <dbReference type="ARBA" id="ARBA00022801"/>
    </source>
</evidence>
<comment type="caution">
    <text evidence="6">The sequence shown here is derived from an EMBL/GenBank/DDBJ whole genome shotgun (WGS) entry which is preliminary data.</text>
</comment>
<dbReference type="PANTHER" id="PTHR35279:SF1">
    <property type="entry name" value="ARABINANASE_LEVANSUCRASE_INVERTASE"/>
    <property type="match status" value="1"/>
</dbReference>
<comment type="similarity">
    <text evidence="1 5">Belongs to the glycosyl hydrolase 43 family.</text>
</comment>
<evidence type="ECO:0000313" key="6">
    <source>
        <dbReference type="EMBL" id="TET12338.1"/>
    </source>
</evidence>
<keyword evidence="3 5" id="KW-0326">Glycosidase</keyword>
<feature type="site" description="Important for catalytic activity, responsible for pKa modulation of the active site Glu and correct orientation of both the proton donor and substrate" evidence="4">
    <location>
        <position position="92"/>
    </location>
</feature>
<evidence type="ECO:0000256" key="1">
    <source>
        <dbReference type="ARBA" id="ARBA00009865"/>
    </source>
</evidence>
<proteinExistence type="inferred from homology"/>
<evidence type="ECO:0008006" key="8">
    <source>
        <dbReference type="Google" id="ProtNLM"/>
    </source>
</evidence>
<dbReference type="SUPFAM" id="SSF75005">
    <property type="entry name" value="Arabinanase/levansucrase/invertase"/>
    <property type="match status" value="3"/>
</dbReference>
<organism evidence="6 7">
    <name type="scientific">Aerophobetes bacterium</name>
    <dbReference type="NCBI Taxonomy" id="2030807"/>
    <lineage>
        <taxon>Bacteria</taxon>
        <taxon>Candidatus Aerophobota</taxon>
    </lineage>
</organism>
<dbReference type="GO" id="GO:0005975">
    <property type="term" value="P:carbohydrate metabolic process"/>
    <property type="evidence" value="ECO:0007669"/>
    <property type="project" value="InterPro"/>
</dbReference>